<evidence type="ECO:0000313" key="1">
    <source>
        <dbReference type="EMBL" id="KAI4861797.1"/>
    </source>
</evidence>
<protein>
    <submittedName>
        <fullName evidence="1">NAD(P)-binding protein</fullName>
    </submittedName>
</protein>
<accession>A0ACB9YRD2</accession>
<reference evidence="1 2" key="1">
    <citation type="journal article" date="2022" name="New Phytol.">
        <title>Ecological generalism drives hyperdiversity of secondary metabolite gene clusters in xylarialean endophytes.</title>
        <authorList>
            <person name="Franco M.E.E."/>
            <person name="Wisecaver J.H."/>
            <person name="Arnold A.E."/>
            <person name="Ju Y.M."/>
            <person name="Slot J.C."/>
            <person name="Ahrendt S."/>
            <person name="Moore L.P."/>
            <person name="Eastman K.E."/>
            <person name="Scott K."/>
            <person name="Konkel Z."/>
            <person name="Mondo S.J."/>
            <person name="Kuo A."/>
            <person name="Hayes R.D."/>
            <person name="Haridas S."/>
            <person name="Andreopoulos B."/>
            <person name="Riley R."/>
            <person name="LaButti K."/>
            <person name="Pangilinan J."/>
            <person name="Lipzen A."/>
            <person name="Amirebrahimi M."/>
            <person name="Yan J."/>
            <person name="Adam C."/>
            <person name="Keymanesh K."/>
            <person name="Ng V."/>
            <person name="Louie K."/>
            <person name="Northen T."/>
            <person name="Drula E."/>
            <person name="Henrissat B."/>
            <person name="Hsieh H.M."/>
            <person name="Youens-Clark K."/>
            <person name="Lutzoni F."/>
            <person name="Miadlikowska J."/>
            <person name="Eastwood D.C."/>
            <person name="Hamelin R.C."/>
            <person name="Grigoriev I.V."/>
            <person name="U'Ren J.M."/>
        </authorList>
    </citation>
    <scope>NUCLEOTIDE SEQUENCE [LARGE SCALE GENOMIC DNA]</scope>
    <source>
        <strain evidence="1 2">CBS 119005</strain>
    </source>
</reference>
<name>A0ACB9YRD2_9PEZI</name>
<comment type="caution">
    <text evidence="1">The sequence shown here is derived from an EMBL/GenBank/DDBJ whole genome shotgun (WGS) entry which is preliminary data.</text>
</comment>
<gene>
    <name evidence="1" type="ORF">F4820DRAFT_432364</name>
</gene>
<sequence>MAESTLSDPKIPLGSTVLVTGANGLIASHVVDQLLAAGYNVRGTVRNPAKCAWMGPLFSSRHPSRRLEVVQVSDFGAAGAWDEAIKGVSGVAAVAGGAGLMLQDIDRALDEELPWNESLLRAAKNEPSVKSFVFTSSAWAAWTPDPTKKVKLTEWSYNDHAVQTVRSGASAKEKGILPYMAFKALLEQRIWDWVNKENPSFSFNTILPDTVIGECLDPKNQGVPSTCGMVKWLYDGINLEVLAQLPAQWHVDNRDAGLLYVAALVVPGVDRERLFGFSDRYSWPRVGQILKELYPKQEMPTLELNGWDQTDVPNKRGEELLRVLGQSGWTKLEDSVKACAESFMQV</sequence>
<dbReference type="EMBL" id="MU393541">
    <property type="protein sequence ID" value="KAI4861797.1"/>
    <property type="molecule type" value="Genomic_DNA"/>
</dbReference>
<organism evidence="1 2">
    <name type="scientific">Hypoxylon rubiginosum</name>
    <dbReference type="NCBI Taxonomy" id="110542"/>
    <lineage>
        <taxon>Eukaryota</taxon>
        <taxon>Fungi</taxon>
        <taxon>Dikarya</taxon>
        <taxon>Ascomycota</taxon>
        <taxon>Pezizomycotina</taxon>
        <taxon>Sordariomycetes</taxon>
        <taxon>Xylariomycetidae</taxon>
        <taxon>Xylariales</taxon>
        <taxon>Hypoxylaceae</taxon>
        <taxon>Hypoxylon</taxon>
    </lineage>
</organism>
<proteinExistence type="predicted"/>
<keyword evidence="2" id="KW-1185">Reference proteome</keyword>
<dbReference type="Proteomes" id="UP001497700">
    <property type="component" value="Unassembled WGS sequence"/>
</dbReference>
<evidence type="ECO:0000313" key="2">
    <source>
        <dbReference type="Proteomes" id="UP001497700"/>
    </source>
</evidence>